<evidence type="ECO:0000313" key="5">
    <source>
        <dbReference type="EMBL" id="MFD1189466.1"/>
    </source>
</evidence>
<evidence type="ECO:0000256" key="2">
    <source>
        <dbReference type="ARBA" id="ARBA00022801"/>
    </source>
</evidence>
<dbReference type="SUPFAM" id="SSF51445">
    <property type="entry name" value="(Trans)glycosidases"/>
    <property type="match status" value="1"/>
</dbReference>
<keyword evidence="3 5" id="KW-0326">Glycosidase</keyword>
<comment type="caution">
    <text evidence="5">The sequence shown here is derived from an EMBL/GenBank/DDBJ whole genome shotgun (WGS) entry which is preliminary data.</text>
</comment>
<dbReference type="EC" id="3.2.1.-" evidence="5"/>
<sequence length="408" mass="44855">MTTPLNRFLWGASTAAHQVEGGNVGNDIWLLENLPDRSGGFREPSGDAVDHYHRYVDDIGLLAGLGLNAYRFSVEWARIEPERGQVSQAALDHYARMADACLERGLVPLVTLHHFTSPLWLAQAGGWDEAEAADLFAAHAERVAARLGDRIGAWMTFNEINLSTLAYDLPDARRARRLEKLRAAAGRRIAADRFSTFLTHGGRAPEVLARAHSLSVQALRAQVRAPVGLTLALPDLQAEPGGEAHLARAQAETQDRWLDITGPDDFVGVQTYTRELFGPEGRLPPPDGQALTLTGWEVYPQALGHAVTRAWSRTGKPILVTENGIATDHDPLRVDYTRRALEGLAQARGQGAEVWGYLHWSALDNFEWMHGYGPTFGLIGVDRATQARQVRDSARWLGDVARTHPEGP</sequence>
<protein>
    <submittedName>
        <fullName evidence="5">Glycoside hydrolase family 1 protein</fullName>
        <ecNumber evidence="5">3.2.1.-</ecNumber>
    </submittedName>
</protein>
<dbReference type="InterPro" id="IPR001360">
    <property type="entry name" value="Glyco_hydro_1"/>
</dbReference>
<reference evidence="6" key="1">
    <citation type="journal article" date="2019" name="Int. J. Syst. Evol. Microbiol.">
        <title>The Global Catalogue of Microorganisms (GCM) 10K type strain sequencing project: providing services to taxonomists for standard genome sequencing and annotation.</title>
        <authorList>
            <consortium name="The Broad Institute Genomics Platform"/>
            <consortium name="The Broad Institute Genome Sequencing Center for Infectious Disease"/>
            <person name="Wu L."/>
            <person name="Ma J."/>
        </authorList>
    </citation>
    <scope>NUCLEOTIDE SEQUENCE [LARGE SCALE GENOMIC DNA]</scope>
    <source>
        <strain evidence="6">CCUG 55074</strain>
    </source>
</reference>
<dbReference type="InterPro" id="IPR033132">
    <property type="entry name" value="GH_1_N_CS"/>
</dbReference>
<keyword evidence="2 5" id="KW-0378">Hydrolase</keyword>
<dbReference type="Gene3D" id="3.20.20.80">
    <property type="entry name" value="Glycosidases"/>
    <property type="match status" value="1"/>
</dbReference>
<dbReference type="PRINTS" id="PR00131">
    <property type="entry name" value="GLHYDRLASE1"/>
</dbReference>
<evidence type="ECO:0000256" key="4">
    <source>
        <dbReference type="RuleBase" id="RU003690"/>
    </source>
</evidence>
<dbReference type="EMBL" id="JBHTLQ010000004">
    <property type="protein sequence ID" value="MFD1189466.1"/>
    <property type="molecule type" value="Genomic_DNA"/>
</dbReference>
<evidence type="ECO:0000256" key="3">
    <source>
        <dbReference type="ARBA" id="ARBA00023295"/>
    </source>
</evidence>
<dbReference type="PROSITE" id="PS00653">
    <property type="entry name" value="GLYCOSYL_HYDROL_F1_2"/>
    <property type="match status" value="1"/>
</dbReference>
<dbReference type="Proteomes" id="UP001597216">
    <property type="component" value="Unassembled WGS sequence"/>
</dbReference>
<evidence type="ECO:0000313" key="6">
    <source>
        <dbReference type="Proteomes" id="UP001597216"/>
    </source>
</evidence>
<dbReference type="RefSeq" id="WP_377352325.1">
    <property type="nucleotide sequence ID" value="NZ_JBHTLQ010000004.1"/>
</dbReference>
<gene>
    <name evidence="5" type="ORF">ACFQ27_02650</name>
</gene>
<name>A0ABW3SZ95_9CAUL</name>
<keyword evidence="6" id="KW-1185">Reference proteome</keyword>
<dbReference type="PANTHER" id="PTHR10353">
    <property type="entry name" value="GLYCOSYL HYDROLASE"/>
    <property type="match status" value="1"/>
</dbReference>
<dbReference type="InterPro" id="IPR017853">
    <property type="entry name" value="GH"/>
</dbReference>
<dbReference type="PANTHER" id="PTHR10353:SF36">
    <property type="entry name" value="LP05116P"/>
    <property type="match status" value="1"/>
</dbReference>
<organism evidence="5 6">
    <name type="scientific">Phenylobacterium conjunctum</name>
    <dbReference type="NCBI Taxonomy" id="1298959"/>
    <lineage>
        <taxon>Bacteria</taxon>
        <taxon>Pseudomonadati</taxon>
        <taxon>Pseudomonadota</taxon>
        <taxon>Alphaproteobacteria</taxon>
        <taxon>Caulobacterales</taxon>
        <taxon>Caulobacteraceae</taxon>
        <taxon>Phenylobacterium</taxon>
    </lineage>
</organism>
<evidence type="ECO:0000256" key="1">
    <source>
        <dbReference type="ARBA" id="ARBA00010838"/>
    </source>
</evidence>
<comment type="similarity">
    <text evidence="1 4">Belongs to the glycosyl hydrolase 1 family.</text>
</comment>
<accession>A0ABW3SZ95</accession>
<dbReference type="GO" id="GO:0016798">
    <property type="term" value="F:hydrolase activity, acting on glycosyl bonds"/>
    <property type="evidence" value="ECO:0007669"/>
    <property type="project" value="UniProtKB-KW"/>
</dbReference>
<dbReference type="Pfam" id="PF00232">
    <property type="entry name" value="Glyco_hydro_1"/>
    <property type="match status" value="2"/>
</dbReference>
<proteinExistence type="inferred from homology"/>